<proteinExistence type="inferred from homology"/>
<dbReference type="InterPro" id="IPR045122">
    <property type="entry name" value="Csc1-like"/>
</dbReference>
<feature type="transmembrane region" description="Helical" evidence="8">
    <location>
        <begin position="427"/>
        <end position="451"/>
    </location>
</feature>
<keyword evidence="14" id="KW-1185">Reference proteome</keyword>
<feature type="transmembrane region" description="Helical" evidence="8">
    <location>
        <begin position="472"/>
        <end position="500"/>
    </location>
</feature>
<evidence type="ECO:0000256" key="5">
    <source>
        <dbReference type="ARBA" id="ARBA00022989"/>
    </source>
</evidence>
<evidence type="ECO:0000256" key="1">
    <source>
        <dbReference type="ARBA" id="ARBA00004141"/>
    </source>
</evidence>
<dbReference type="Pfam" id="PF02714">
    <property type="entry name" value="RSN1_7TM"/>
    <property type="match status" value="1"/>
</dbReference>
<protein>
    <submittedName>
        <fullName evidence="13">WGS project CCBQ000000000 data, contig 00014</fullName>
    </submittedName>
</protein>
<organism evidence="13 14">
    <name type="scientific">Kluyveromyces dobzhanskii CBS 2104</name>
    <dbReference type="NCBI Taxonomy" id="1427455"/>
    <lineage>
        <taxon>Eukaryota</taxon>
        <taxon>Fungi</taxon>
        <taxon>Dikarya</taxon>
        <taxon>Ascomycota</taxon>
        <taxon>Saccharomycotina</taxon>
        <taxon>Saccharomycetes</taxon>
        <taxon>Saccharomycetales</taxon>
        <taxon>Saccharomycetaceae</taxon>
        <taxon>Kluyveromyces</taxon>
    </lineage>
</organism>
<evidence type="ECO:0000259" key="9">
    <source>
        <dbReference type="Pfam" id="PF02714"/>
    </source>
</evidence>
<accession>A0A0A8L940</accession>
<feature type="transmembrane region" description="Helical" evidence="8">
    <location>
        <begin position="633"/>
        <end position="655"/>
    </location>
</feature>
<keyword evidence="3" id="KW-0813">Transport</keyword>
<dbReference type="PANTHER" id="PTHR13018:SF26">
    <property type="entry name" value="DOMAIN PROTEIN, PUTATIVE (AFU_ORTHOLOGUE AFUA_5G10920)-RELATED"/>
    <property type="match status" value="1"/>
</dbReference>
<reference evidence="13 14" key="1">
    <citation type="submission" date="2014-03" db="EMBL/GenBank/DDBJ databases">
        <title>The genome of Kluyveromyces dobzhanskii.</title>
        <authorList>
            <person name="Nystedt B."/>
            <person name="Astrom S."/>
        </authorList>
    </citation>
    <scope>NUCLEOTIDE SEQUENCE [LARGE SCALE GENOMIC DNA]</scope>
    <source>
        <strain evidence="13 14">CBS 2104</strain>
    </source>
</reference>
<dbReference type="GO" id="GO:0005227">
    <property type="term" value="F:calcium-activated cation channel activity"/>
    <property type="evidence" value="ECO:0007669"/>
    <property type="project" value="InterPro"/>
</dbReference>
<evidence type="ECO:0000259" key="10">
    <source>
        <dbReference type="Pfam" id="PF12621"/>
    </source>
</evidence>
<feature type="domain" description="CSC1/OSCA1-like N-terminal transmembrane" evidence="11">
    <location>
        <begin position="16"/>
        <end position="164"/>
    </location>
</feature>
<gene>
    <name evidence="13" type="ORF">KLDO_g2942</name>
</gene>
<evidence type="ECO:0000313" key="13">
    <source>
        <dbReference type="EMBL" id="CDO94685.1"/>
    </source>
</evidence>
<dbReference type="Pfam" id="PF13967">
    <property type="entry name" value="RSN1_TM"/>
    <property type="match status" value="1"/>
</dbReference>
<dbReference type="Pfam" id="PF12621">
    <property type="entry name" value="PHM7_ext"/>
    <property type="match status" value="1"/>
</dbReference>
<comment type="similarity">
    <text evidence="2">Belongs to the CSC1 (TC 1.A.17) family.</text>
</comment>
<feature type="transmembrane region" description="Helical" evidence="8">
    <location>
        <begin position="520"/>
        <end position="549"/>
    </location>
</feature>
<dbReference type="PANTHER" id="PTHR13018">
    <property type="entry name" value="PROBABLE MEMBRANE PROTEIN DUF221-RELATED"/>
    <property type="match status" value="1"/>
</dbReference>
<feature type="transmembrane region" description="Helical" evidence="8">
    <location>
        <begin position="381"/>
        <end position="407"/>
    </location>
</feature>
<feature type="domain" description="10TM putative phosphate transporter extracellular tail" evidence="10">
    <location>
        <begin position="788"/>
        <end position="881"/>
    </location>
</feature>
<keyword evidence="5 8" id="KW-1133">Transmembrane helix</keyword>
<feature type="domain" description="CSC1/OSCA1-like cytosolic" evidence="12">
    <location>
        <begin position="187"/>
        <end position="368"/>
    </location>
</feature>
<dbReference type="Pfam" id="PF14703">
    <property type="entry name" value="PHM7_cyt"/>
    <property type="match status" value="1"/>
</dbReference>
<keyword evidence="4 8" id="KW-0812">Transmembrane</keyword>
<sequence>MSSSSTTTKNTSTSQVVTSLVFNLCVFAAFFASFVLLRLKIKRIYQPKSSFDLISDEKRPEPLPSGIWQWILPLLKKSDNFIIQQAGLDGYFFIRYLFIISAYCGVSMLYMFPVLLTLNAVDGVSHKGFDMFAYSNVNSKGRYYGHVFCGWIFFWGFLFVIYRELTLYNSLRHNILASPRYAKKLSSRTVLFQSVPEQYLSVTEFSKLFEHTKNVWIARGAKELTKLVKERDALAYKLEAAETAYLKKAIKAIKKEKKKNGGATLGHISSDITAYVPDNKRPSHRLKPLVGKKVDTINYVKEKLPELNAKILELQNNHMDEKPLNSVFVEFHTQYDAQKAVQMVAHHSPLSLTPGYVGIAPEDVQWFNLRMFWLERLVRKFGSVSAIVALVILWTFPVAFVGMISNITYLTNELPWLNFIYKMPDVLLGILTSLAPTIALAVLMMLLPIFIRKLAVVGGAPSSQHVEYFTQQAYFAFQVIQVFLITTLASSATSTVTTIIEEPTSAMQLLAENLPKSSNFYMGYIILQGLSISSGALMQIVPLILFYVLGSLLDSTARKKFTRFTSLSSMSWGTVFPVYTNLAVITFSYAIISPLILLFATVGFFLLYVAYLYNLTYVFQESPDSRGIHYPRALFQTMVGLYLGQICLLGLFVVGKGWGPIVLQAICLGVTVFVHLNFNSAFDHLMTVEPVDTMKALDGKSNTPSYTRHSIEPEKEEVQELPAFQVRKYQPRSSAQFDQRTTSILSDNTYEIQTGVFDTDNENNITTIPLLADGDTTPIPAAPFWKRFLQPHIYYSYKAVKNKLPEIYNLPDPREMTDENQIKHAYDFPTVSAKCPYLWIPRDPYGFSTVQIAEFSGIVEFSDEGARFSEDASIIWETAPPSYNDSEMKPVSNPFNEEDEDELDLSN</sequence>
<keyword evidence="6 8" id="KW-0472">Membrane</keyword>
<dbReference type="InterPro" id="IPR003864">
    <property type="entry name" value="CSC1/OSCA1-like_7TM"/>
</dbReference>
<name>A0A0A8L940_9SACH</name>
<feature type="domain" description="CSC1/OSCA1-like 7TM region" evidence="9">
    <location>
        <begin position="379"/>
        <end position="652"/>
    </location>
</feature>
<evidence type="ECO:0000256" key="6">
    <source>
        <dbReference type="ARBA" id="ARBA00023136"/>
    </source>
</evidence>
<dbReference type="InterPro" id="IPR032880">
    <property type="entry name" value="CSC1/OSCA1-like_N"/>
</dbReference>
<feature type="compositionally biased region" description="Acidic residues" evidence="7">
    <location>
        <begin position="896"/>
        <end position="907"/>
    </location>
</feature>
<evidence type="ECO:0000256" key="4">
    <source>
        <dbReference type="ARBA" id="ARBA00022692"/>
    </source>
</evidence>
<evidence type="ECO:0000259" key="11">
    <source>
        <dbReference type="Pfam" id="PF13967"/>
    </source>
</evidence>
<dbReference type="InterPro" id="IPR027815">
    <property type="entry name" value="CSC1/OSCA1-like_cyt"/>
</dbReference>
<comment type="caution">
    <text evidence="13">The sequence shown here is derived from an EMBL/GenBank/DDBJ whole genome shotgun (WGS) entry which is preliminary data.</text>
</comment>
<evidence type="ECO:0000256" key="8">
    <source>
        <dbReference type="SAM" id="Phobius"/>
    </source>
</evidence>
<feature type="transmembrane region" description="Helical" evidence="8">
    <location>
        <begin position="20"/>
        <end position="39"/>
    </location>
</feature>
<dbReference type="EMBL" id="CCBQ010000039">
    <property type="protein sequence ID" value="CDO94685.1"/>
    <property type="molecule type" value="Genomic_DNA"/>
</dbReference>
<dbReference type="AlphaFoldDB" id="A0A0A8L940"/>
<evidence type="ECO:0000259" key="12">
    <source>
        <dbReference type="Pfam" id="PF14703"/>
    </source>
</evidence>
<dbReference type="GO" id="GO:0005886">
    <property type="term" value="C:plasma membrane"/>
    <property type="evidence" value="ECO:0007669"/>
    <property type="project" value="TreeGrafter"/>
</dbReference>
<evidence type="ECO:0000256" key="7">
    <source>
        <dbReference type="SAM" id="MobiDB-lite"/>
    </source>
</evidence>
<comment type="subcellular location">
    <subcellularLocation>
        <location evidence="1">Membrane</location>
        <topology evidence="1">Multi-pass membrane protein</topology>
    </subcellularLocation>
</comment>
<dbReference type="InterPro" id="IPR022257">
    <property type="entry name" value="PHM7_ext"/>
</dbReference>
<dbReference type="OrthoDB" id="1076608at2759"/>
<evidence type="ECO:0000313" key="14">
    <source>
        <dbReference type="Proteomes" id="UP000031516"/>
    </source>
</evidence>
<feature type="transmembrane region" description="Helical" evidence="8">
    <location>
        <begin position="591"/>
        <end position="613"/>
    </location>
</feature>
<dbReference type="Proteomes" id="UP000031516">
    <property type="component" value="Unassembled WGS sequence"/>
</dbReference>
<evidence type="ECO:0000256" key="2">
    <source>
        <dbReference type="ARBA" id="ARBA00007779"/>
    </source>
</evidence>
<feature type="region of interest" description="Disordered" evidence="7">
    <location>
        <begin position="879"/>
        <end position="907"/>
    </location>
</feature>
<evidence type="ECO:0000256" key="3">
    <source>
        <dbReference type="ARBA" id="ARBA00022448"/>
    </source>
</evidence>
<feature type="transmembrane region" description="Helical" evidence="8">
    <location>
        <begin position="143"/>
        <end position="162"/>
    </location>
</feature>
<feature type="transmembrane region" description="Helical" evidence="8">
    <location>
        <begin position="92"/>
        <end position="112"/>
    </location>
</feature>